<feature type="domain" description="HTH lacI-type" evidence="4">
    <location>
        <begin position="2"/>
        <end position="60"/>
    </location>
</feature>
<dbReference type="SUPFAM" id="SSF47413">
    <property type="entry name" value="lambda repressor-like DNA-binding domains"/>
    <property type="match status" value="1"/>
</dbReference>
<dbReference type="InterPro" id="IPR028082">
    <property type="entry name" value="Peripla_BP_I"/>
</dbReference>
<comment type="caution">
    <text evidence="5">The sequence shown here is derived from an EMBL/GenBank/DDBJ whole genome shotgun (WGS) entry which is preliminary data.</text>
</comment>
<keyword evidence="6" id="KW-1185">Reference proteome</keyword>
<keyword evidence="3" id="KW-0804">Transcription</keyword>
<reference evidence="5 6" key="1">
    <citation type="submission" date="2024-08" db="EMBL/GenBank/DDBJ databases">
        <title>Whole-genome sequencing of halo(alkali)philic microorganisms from hypersaline lakes.</title>
        <authorList>
            <person name="Sorokin D.Y."/>
            <person name="Merkel A.Y."/>
            <person name="Messina E."/>
            <person name="Yakimov M."/>
        </authorList>
    </citation>
    <scope>NUCLEOTIDE SEQUENCE [LARGE SCALE GENOMIC DNA]</scope>
    <source>
        <strain evidence="5 6">AB-hyl4</strain>
    </source>
</reference>
<sequence>MARLIDIANEVGVSRSAAARVLLGTGQGSIRVSEGTRDRILQAAQRLGYRPNPHARGLKGRATSVLGIVVPYFFSMLDPIEKLSAEAGYSVQITAHHGKLEDFKNALSNLLLHRPDGILLIAPLPEAFDAVKEIAPTTPMVIVGNHPIPQLDSFVTPLQEGTRLATEYLIQLGHRRIAYACTSAKTFDHPTTRMRYEGFREALQNHGIAFKPDMMLPLFQGNDEGKKTQHGDRTIANVVASWTPDNRPTALLANADDVAGGMMVALERSGYAVPEDISVMGMMNLNIGPYLRKPLTTVDWQLDEFRIAAMSRLLERVRKPDLDPIMSVSVPRIIERDSCAPPKCQ</sequence>
<proteinExistence type="predicted"/>
<evidence type="ECO:0000259" key="4">
    <source>
        <dbReference type="PROSITE" id="PS50932"/>
    </source>
</evidence>
<evidence type="ECO:0000256" key="3">
    <source>
        <dbReference type="ARBA" id="ARBA00023163"/>
    </source>
</evidence>
<name>A0ABV4U8A0_9BACT</name>
<evidence type="ECO:0000313" key="5">
    <source>
        <dbReference type="EMBL" id="MFA9479335.1"/>
    </source>
</evidence>
<dbReference type="Gene3D" id="1.10.260.40">
    <property type="entry name" value="lambda repressor-like DNA-binding domains"/>
    <property type="match status" value="1"/>
</dbReference>
<keyword evidence="2 5" id="KW-0238">DNA-binding</keyword>
<evidence type="ECO:0000256" key="1">
    <source>
        <dbReference type="ARBA" id="ARBA00023015"/>
    </source>
</evidence>
<protein>
    <submittedName>
        <fullName evidence="5">LacI family DNA-binding transcriptional regulator</fullName>
    </submittedName>
</protein>
<keyword evidence="1" id="KW-0805">Transcription regulation</keyword>
<dbReference type="InterPro" id="IPR000843">
    <property type="entry name" value="HTH_LacI"/>
</dbReference>
<dbReference type="RefSeq" id="WP_425346258.1">
    <property type="nucleotide sequence ID" value="NZ_JBGUBD010000008.1"/>
</dbReference>
<gene>
    <name evidence="5" type="ORF">ACERK3_13680</name>
</gene>
<dbReference type="Pfam" id="PF00356">
    <property type="entry name" value="LacI"/>
    <property type="match status" value="1"/>
</dbReference>
<dbReference type="PANTHER" id="PTHR30146">
    <property type="entry name" value="LACI-RELATED TRANSCRIPTIONAL REPRESSOR"/>
    <property type="match status" value="1"/>
</dbReference>
<dbReference type="CDD" id="cd06267">
    <property type="entry name" value="PBP1_LacI_sugar_binding-like"/>
    <property type="match status" value="1"/>
</dbReference>
<dbReference type="GO" id="GO:0003677">
    <property type="term" value="F:DNA binding"/>
    <property type="evidence" value="ECO:0007669"/>
    <property type="project" value="UniProtKB-KW"/>
</dbReference>
<evidence type="ECO:0000256" key="2">
    <source>
        <dbReference type="ARBA" id="ARBA00023125"/>
    </source>
</evidence>
<dbReference type="CDD" id="cd01392">
    <property type="entry name" value="HTH_LacI"/>
    <property type="match status" value="1"/>
</dbReference>
<dbReference type="InterPro" id="IPR010982">
    <property type="entry name" value="Lambda_DNA-bd_dom_sf"/>
</dbReference>
<dbReference type="Gene3D" id="3.40.50.2300">
    <property type="match status" value="2"/>
</dbReference>
<accession>A0ABV4U8A0</accession>
<dbReference type="Pfam" id="PF13377">
    <property type="entry name" value="Peripla_BP_3"/>
    <property type="match status" value="1"/>
</dbReference>
<dbReference type="Proteomes" id="UP001575105">
    <property type="component" value="Unassembled WGS sequence"/>
</dbReference>
<dbReference type="SUPFAM" id="SSF53822">
    <property type="entry name" value="Periplasmic binding protein-like I"/>
    <property type="match status" value="1"/>
</dbReference>
<evidence type="ECO:0000313" key="6">
    <source>
        <dbReference type="Proteomes" id="UP001575105"/>
    </source>
</evidence>
<dbReference type="SMART" id="SM00354">
    <property type="entry name" value="HTH_LACI"/>
    <property type="match status" value="1"/>
</dbReference>
<dbReference type="PROSITE" id="PS50932">
    <property type="entry name" value="HTH_LACI_2"/>
    <property type="match status" value="1"/>
</dbReference>
<organism evidence="5 6">
    <name type="scientific">Natronomicrosphaera hydrolytica</name>
    <dbReference type="NCBI Taxonomy" id="3242702"/>
    <lineage>
        <taxon>Bacteria</taxon>
        <taxon>Pseudomonadati</taxon>
        <taxon>Planctomycetota</taxon>
        <taxon>Phycisphaerae</taxon>
        <taxon>Phycisphaerales</taxon>
        <taxon>Phycisphaeraceae</taxon>
        <taxon>Natronomicrosphaera</taxon>
    </lineage>
</organism>
<dbReference type="EMBL" id="JBGUBD010000008">
    <property type="protein sequence ID" value="MFA9479335.1"/>
    <property type="molecule type" value="Genomic_DNA"/>
</dbReference>
<dbReference type="PANTHER" id="PTHR30146:SF149">
    <property type="entry name" value="HTH-TYPE TRANSCRIPTIONAL REGULATOR EBGR"/>
    <property type="match status" value="1"/>
</dbReference>
<dbReference type="InterPro" id="IPR046335">
    <property type="entry name" value="LacI/GalR-like_sensor"/>
</dbReference>